<dbReference type="GO" id="GO:0004222">
    <property type="term" value="F:metalloendopeptidase activity"/>
    <property type="evidence" value="ECO:0007669"/>
    <property type="project" value="UniProtKB-EC"/>
</dbReference>
<dbReference type="Proteomes" id="UP001224775">
    <property type="component" value="Unassembled WGS sequence"/>
</dbReference>
<evidence type="ECO:0000256" key="2">
    <source>
        <dbReference type="SAM" id="Phobius"/>
    </source>
</evidence>
<keyword evidence="4" id="KW-0378">Hydrolase</keyword>
<keyword evidence="2" id="KW-0812">Transmembrane</keyword>
<comment type="similarity">
    <text evidence="1">Belongs to the peptidase M16 family.</text>
</comment>
<protein>
    <submittedName>
        <fullName evidence="4">Mitochondrial-processing peptidase</fullName>
        <ecNumber evidence="4">3.4.24.64</ecNumber>
    </submittedName>
</protein>
<dbReference type="Gene3D" id="3.30.830.10">
    <property type="entry name" value="Metalloenzyme, LuxS/M16 peptidase-like"/>
    <property type="match status" value="2"/>
</dbReference>
<reference evidence="4" key="1">
    <citation type="submission" date="2023-06" db="EMBL/GenBank/DDBJ databases">
        <title>Survivors Of The Sea: Transcriptome response of Skeletonema marinoi to long-term dormancy.</title>
        <authorList>
            <person name="Pinder M.I.M."/>
            <person name="Kourtchenko O."/>
            <person name="Robertson E.K."/>
            <person name="Larsson T."/>
            <person name="Maumus F."/>
            <person name="Osuna-Cruz C.M."/>
            <person name="Vancaester E."/>
            <person name="Stenow R."/>
            <person name="Vandepoele K."/>
            <person name="Ploug H."/>
            <person name="Bruchert V."/>
            <person name="Godhe A."/>
            <person name="Topel M."/>
        </authorList>
    </citation>
    <scope>NUCLEOTIDE SEQUENCE</scope>
    <source>
        <strain evidence="4">R05AC</strain>
    </source>
</reference>
<dbReference type="InterPro" id="IPR050361">
    <property type="entry name" value="MPP/UQCRC_Complex"/>
</dbReference>
<accession>A0AAD9DEG5</accession>
<dbReference type="AlphaFoldDB" id="A0AAD9DEG5"/>
<dbReference type="InterPro" id="IPR011249">
    <property type="entry name" value="Metalloenz_LuxS/M16"/>
</dbReference>
<dbReference type="Pfam" id="PF00675">
    <property type="entry name" value="Peptidase_M16"/>
    <property type="match status" value="1"/>
</dbReference>
<keyword evidence="2" id="KW-0472">Membrane</keyword>
<dbReference type="EC" id="3.4.24.64" evidence="4"/>
<dbReference type="PANTHER" id="PTHR11851:SF49">
    <property type="entry name" value="MITOCHONDRIAL-PROCESSING PEPTIDASE SUBUNIT ALPHA"/>
    <property type="match status" value="1"/>
</dbReference>
<feature type="transmembrane region" description="Helical" evidence="2">
    <location>
        <begin position="43"/>
        <end position="65"/>
    </location>
</feature>
<feature type="domain" description="Peptidase M16 N-terminal" evidence="3">
    <location>
        <begin position="195"/>
        <end position="328"/>
    </location>
</feature>
<comment type="caution">
    <text evidence="4">The sequence shown here is derived from an EMBL/GenBank/DDBJ whole genome shotgun (WGS) entry which is preliminary data.</text>
</comment>
<sequence length="564" mass="57912">EGEESTSVLKSLFRLAKIKVWLPYLINQLGSLLYYKQLASSNLTLSVPVCNATAMVFSCITSFFLGERVNQPGRAALGVVLVLLGVQICMYSTYWIGSRSGLPIAHVQLFAHNVHLNLTAADDSTTRYRRCLCATATIITMLSRQVATAGARVGAARGFSVLTATEEFPGLPSTSPGEKKGSVASVTTLPSGLTVVTENASLTSTVSLTFPNAGSSSEGSSEAGAAIASRYLSFKSGSGLSSALIVRNIEDVGATPFSSAGRRGATVGFTAARENAAFIAPLLATECSFEKWDVKEAQQLAAAEAADATSNAQVSLSDQIYAAAYGAQSSMGRSYYTAGASRAAIVAFYERNYILNGAVLAATGIADHEAFLRMVEEEFPSSAPGAAVSEGGAAYMGGEARVAAPSTGYAHVALAFEGPTSVPLMNVMKHCLNNGSAMPFAAPGIIGVYGGSEPSGASFTVDALSNAVGSAPSADIVAQAKAAAKTEALTALDSGSQSLADAMTASVLDSCGFSAKALAESYDAITADEIAKAHAAMLKSKVSLAAVGDITDVPYQATIASRFG</sequence>
<proteinExistence type="inferred from homology"/>
<dbReference type="GO" id="GO:0005739">
    <property type="term" value="C:mitochondrion"/>
    <property type="evidence" value="ECO:0007669"/>
    <property type="project" value="TreeGrafter"/>
</dbReference>
<evidence type="ECO:0000256" key="1">
    <source>
        <dbReference type="ARBA" id="ARBA00007261"/>
    </source>
</evidence>
<evidence type="ECO:0000259" key="3">
    <source>
        <dbReference type="Pfam" id="PF00675"/>
    </source>
</evidence>
<keyword evidence="5" id="KW-1185">Reference proteome</keyword>
<keyword evidence="2" id="KW-1133">Transmembrane helix</keyword>
<name>A0AAD9DEG5_9STRA</name>
<dbReference type="SUPFAM" id="SSF63411">
    <property type="entry name" value="LuxS/MPP-like metallohydrolase"/>
    <property type="match status" value="2"/>
</dbReference>
<dbReference type="InterPro" id="IPR018908">
    <property type="entry name" value="TMEM234"/>
</dbReference>
<dbReference type="EMBL" id="JATAAI010000009">
    <property type="protein sequence ID" value="KAK1743159.1"/>
    <property type="molecule type" value="Genomic_DNA"/>
</dbReference>
<dbReference type="InterPro" id="IPR011765">
    <property type="entry name" value="Pept_M16_N"/>
</dbReference>
<dbReference type="GO" id="GO:0046872">
    <property type="term" value="F:metal ion binding"/>
    <property type="evidence" value="ECO:0007669"/>
    <property type="project" value="InterPro"/>
</dbReference>
<dbReference type="Pfam" id="PF10639">
    <property type="entry name" value="TMEM234"/>
    <property type="match status" value="1"/>
</dbReference>
<evidence type="ECO:0000313" key="4">
    <source>
        <dbReference type="EMBL" id="KAK1743159.1"/>
    </source>
</evidence>
<organism evidence="4 5">
    <name type="scientific">Skeletonema marinoi</name>
    <dbReference type="NCBI Taxonomy" id="267567"/>
    <lineage>
        <taxon>Eukaryota</taxon>
        <taxon>Sar</taxon>
        <taxon>Stramenopiles</taxon>
        <taxon>Ochrophyta</taxon>
        <taxon>Bacillariophyta</taxon>
        <taxon>Coscinodiscophyceae</taxon>
        <taxon>Thalassiosirophycidae</taxon>
        <taxon>Thalassiosirales</taxon>
        <taxon>Skeletonemataceae</taxon>
        <taxon>Skeletonema</taxon>
        <taxon>Skeletonema marinoi-dohrnii complex</taxon>
    </lineage>
</organism>
<feature type="transmembrane region" description="Helical" evidence="2">
    <location>
        <begin position="77"/>
        <end position="97"/>
    </location>
</feature>
<feature type="non-terminal residue" evidence="4">
    <location>
        <position position="1"/>
    </location>
</feature>
<gene>
    <name evidence="4" type="ORF">QTG54_005780</name>
</gene>
<dbReference type="PANTHER" id="PTHR11851">
    <property type="entry name" value="METALLOPROTEASE"/>
    <property type="match status" value="1"/>
</dbReference>
<evidence type="ECO:0000313" key="5">
    <source>
        <dbReference type="Proteomes" id="UP001224775"/>
    </source>
</evidence>